<dbReference type="InterPro" id="IPR008969">
    <property type="entry name" value="CarboxyPept-like_regulatory"/>
</dbReference>
<dbReference type="InterPro" id="IPR051802">
    <property type="entry name" value="YfhM-like"/>
</dbReference>
<dbReference type="InterPro" id="IPR041246">
    <property type="entry name" value="Bact_MG10"/>
</dbReference>
<dbReference type="InterPro" id="IPR001599">
    <property type="entry name" value="Macroglobln_a2"/>
</dbReference>
<accession>A0ABS9UK17</accession>
<comment type="similarity">
    <text evidence="1">Belongs to the protease inhibitor I39 (alpha-2-macroglobulin) family. Bacterial alpha-2-macroglobulin subfamily.</text>
</comment>
<evidence type="ECO:0000313" key="3">
    <source>
        <dbReference type="EMBL" id="MCH7396959.1"/>
    </source>
</evidence>
<dbReference type="PANTHER" id="PTHR40094:SF1">
    <property type="entry name" value="UBIQUITIN DOMAIN-CONTAINING PROTEIN"/>
    <property type="match status" value="1"/>
</dbReference>
<dbReference type="Proteomes" id="UP001165488">
    <property type="component" value="Unassembled WGS sequence"/>
</dbReference>
<dbReference type="InterPro" id="IPR008930">
    <property type="entry name" value="Terpenoid_cyclase/PrenylTrfase"/>
</dbReference>
<dbReference type="InterPro" id="IPR002890">
    <property type="entry name" value="MG2"/>
</dbReference>
<gene>
    <name evidence="3" type="ORF">MM236_03125</name>
</gene>
<reference evidence="3" key="1">
    <citation type="submission" date="2022-03" db="EMBL/GenBank/DDBJ databases">
        <title>De novo assembled genomes of Belliella spp. (Cyclobacteriaceae) strains.</title>
        <authorList>
            <person name="Szabo A."/>
            <person name="Korponai K."/>
            <person name="Felfoldi T."/>
        </authorList>
    </citation>
    <scope>NUCLEOTIDE SEQUENCE</scope>
    <source>
        <strain evidence="3">DSM 107340</strain>
    </source>
</reference>
<evidence type="ECO:0000259" key="2">
    <source>
        <dbReference type="SMART" id="SM01360"/>
    </source>
</evidence>
<sequence length="2162" mass="248696">MKNFYCVVLFIILVVYSKNVNATIDFDFEKTWKQVEIFELKDLPKSALVLVDSIYHQAKEENNRDQIVKSLIYQSKFTLVLEEDAELKIFKRFEEEIDLAEGYYKNILQSVFANLLQEYFSRYRWQYLNRMQTVEVVNSEDFRTWDAVGIVKYIKTLYLESIENSSTLQEVPKSSWGFFVFLSEDQYDNSSIYELSLYDLLVQNSINFFKNNEAPGNIPFDKFRIFDKQFFFDHLFEGNKSDIDESHETIVLDIYSDIIENHKNKDDQTATAFWLSDRLEYLKNVSVSVDKESYYIEALGGLIDQYKKLEISAFLQYRLAHTYYTLAKSEENEMVKSSISYAKKAVDLCEKAMLDFPKSAGANFCSELLSTIQEPYSRIKMNGIIPIHTSSRIFITYKNLDSLNFKLFKLDPKINMELQRTYQPEERNLLISRLESMLSWSEELINENDFCLHSMEAMLPELENGSYLLLSQNPVNNRNHGYSFFDVSNLSYIKLEEDAKTIFRILDRNSGRSIPGASVEFLSHVKNQISPLLNQKFFADENGALEVNPTEYFSNLAMEVKFENDSIRFQNLSLYKNHNDHGKNNINVKAFIFTDRKIYRPGQKVLFKGILVKEDNGKSEIVEGESLIATLSNQKGQNIGPLKITTNKFGSFSSEFEIPSSGLTGNYFLRIEEDDDVKSRFLDHDHTNFEHSAVSISVEEYKRPRFEVSISEISEVIQVNDTVKIKGEAMAFSGNSISNGEVVYRIYRTTQMSPWYYRKQGSRYFSSGVRQEIIYGNTKTDQEGKFELAFVAIPDQSIDKNDLPVFQYQLEVEVTDINGETRTSEKIISAGYHSIILNASISEKIFKNSTVEKIKISGMNLNEQAINSKGNITFYKKNFSERVTLPMNKSQIPDYPRWSKEEFIELFPHDAYPFDEFLINENNRKKVKEIDFNTADSKEIDFPDYSSWIPGTYIVEISAIDSLGFRVIVEKEFELIDRASKTVSDNALFQYSMDKKTYRVDDEIHFDIGTAADSLFVTVLVEKKGKVESEQNLKLSKEIKKIKILVNKEDEGNIIIHYYYAFGNEVFSGSENVIVEGGLKPVKIVMETFRNKLEPGSKEHWTFKIKGEDKEKFASEVLAGMYDASLDQLSNIPNRWSIDHNERQNFYPPVRIVANNGFKQARYASLIGNSYSYLGKHSLGEIPDFERFGLSLVSNSYTNRSYLSTIRENFLKSKVMKSTDHQVQHGYVRGIVTDVYGDPLEFAVVSVNNSEASVNTNSKGEFYLKADSKSGLLIKYPLYKSERIWLEGNNVLHIMLSEEFKELDQITVTGYDSQEKVSIMVRGNSNAAVSEISDDGLVLEERVMGVNGDFHVPPPSIIDFDQSVSDKLIINQVKIRSDFKETAFFYPHLETNKKGEFGFSFDAPESLTNWKLMLLSHSKNLRTAYSEAEVVTQKELMITPNFPRFLREGDKVVLAAKVSNLSPKIQKGKAHLSFVNELTGQNVRELEKIPVFEFEVKPFESINVDWEIEVPKGLQLLQYKVLALTDDFSDGEQSIFPILEKKILITETMPVWANQGENRTFTFDKLKNPNSETIINHKLSFELTSNPLWYVLQTIPYIDDLSDENSEQLLSRIFVNSIGLQLVNTIPELKSILENLANGNIPEDQFAKNKDLKSIILEETPWLKEAESDENKVKRLGQLLDPIKLKNSIAEDLQKLKSFQMSDGGFVWYKGSTYSNFQMTNHILQSFGKLKRMNFEFSSVELDQMIEKGLSFLQKDLIKKFDKLQKEKELKSIGNNSNYLPGYELGSRELDVLYTLLVNETSIDSDKLKEAMNFYTIQLQSNWVALEMSDRIKAVRILKAFDKNEYKSILESFLENSISSEEMGNYWKLENTTMSWANSPIEIHAQMIDLFKEVGELVHSKEQNGKFIDGLVRWLLRQKQTNHWPTSKSTVSAVSAIFNNYSSWSAIDFDGEVMVGDEVFLKSKSNNDTEILDGGYLKKTWNQKDITTEMADVSIVNNGETVFWGALYWQYFEDLNQISKSNGVVEISKELFTKINTPTGIQFVRISEENAIKIGDLVKVRIEVKLDRDIDFVHLSDQRASGLEPIQVLSGYKFQNGVGYYESHKDASTHFYFDSLKKGIYVFEYEVRASQAGDFANGITKIESVYAPEFKSHTPGNRLKIK</sequence>
<dbReference type="EMBL" id="JAKZGS010000002">
    <property type="protein sequence ID" value="MCH7396959.1"/>
    <property type="molecule type" value="Genomic_DNA"/>
</dbReference>
<evidence type="ECO:0000256" key="1">
    <source>
        <dbReference type="ARBA" id="ARBA00010556"/>
    </source>
</evidence>
<dbReference type="SMART" id="SM01360">
    <property type="entry name" value="A2M"/>
    <property type="match status" value="1"/>
</dbReference>
<keyword evidence="4" id="KW-1185">Reference proteome</keyword>
<name>A0ABS9UK17_9BACT</name>
<feature type="domain" description="Alpha-2-macroglobulin" evidence="2">
    <location>
        <begin position="1382"/>
        <end position="1472"/>
    </location>
</feature>
<dbReference type="RefSeq" id="WP_241273473.1">
    <property type="nucleotide sequence ID" value="NZ_JAKZGS010000002.1"/>
</dbReference>
<dbReference type="Pfam" id="PF01835">
    <property type="entry name" value="MG2"/>
    <property type="match status" value="1"/>
</dbReference>
<comment type="caution">
    <text evidence="3">The sequence shown here is derived from an EMBL/GenBank/DDBJ whole genome shotgun (WGS) entry which is preliminary data.</text>
</comment>
<dbReference type="Pfam" id="PF17973">
    <property type="entry name" value="bMG10"/>
    <property type="match status" value="1"/>
</dbReference>
<dbReference type="Gene3D" id="2.60.40.1930">
    <property type="match status" value="1"/>
</dbReference>
<dbReference type="Gene3D" id="1.50.10.20">
    <property type="match status" value="1"/>
</dbReference>
<dbReference type="Pfam" id="PF00207">
    <property type="entry name" value="A2M"/>
    <property type="match status" value="1"/>
</dbReference>
<dbReference type="PANTHER" id="PTHR40094">
    <property type="entry name" value="ALPHA-2-MACROGLOBULIN HOMOLOG"/>
    <property type="match status" value="1"/>
</dbReference>
<dbReference type="SUPFAM" id="SSF48239">
    <property type="entry name" value="Terpenoid cyclases/Protein prenyltransferases"/>
    <property type="match status" value="1"/>
</dbReference>
<proteinExistence type="inferred from homology"/>
<organism evidence="3 4">
    <name type="scientific">Belliella calami</name>
    <dbReference type="NCBI Taxonomy" id="2923436"/>
    <lineage>
        <taxon>Bacteria</taxon>
        <taxon>Pseudomonadati</taxon>
        <taxon>Bacteroidota</taxon>
        <taxon>Cytophagia</taxon>
        <taxon>Cytophagales</taxon>
        <taxon>Cyclobacteriaceae</taxon>
        <taxon>Belliella</taxon>
    </lineage>
</organism>
<dbReference type="SUPFAM" id="SSF49464">
    <property type="entry name" value="Carboxypeptidase regulatory domain-like"/>
    <property type="match status" value="1"/>
</dbReference>
<protein>
    <submittedName>
        <fullName evidence="3">MG2 domain-containing protein</fullName>
    </submittedName>
</protein>
<evidence type="ECO:0000313" key="4">
    <source>
        <dbReference type="Proteomes" id="UP001165488"/>
    </source>
</evidence>